<feature type="non-terminal residue" evidence="1">
    <location>
        <position position="1"/>
    </location>
</feature>
<reference evidence="1 2" key="1">
    <citation type="submission" date="2011-07" db="EMBL/GenBank/DDBJ databases">
        <authorList>
            <person name="Coyne R."/>
            <person name="Brami D."/>
            <person name="Johnson J."/>
            <person name="Hostetler J."/>
            <person name="Hannick L."/>
            <person name="Clark T."/>
            <person name="Cassidy-Hanley D."/>
            <person name="Inman J."/>
        </authorList>
    </citation>
    <scope>NUCLEOTIDE SEQUENCE [LARGE SCALE GENOMIC DNA]</scope>
    <source>
        <strain evidence="1 2">G5</strain>
    </source>
</reference>
<evidence type="ECO:0000313" key="1">
    <source>
        <dbReference type="EMBL" id="EGR28144.1"/>
    </source>
</evidence>
<sequence length="289" mass="33954">ANVKERKVNLEQDKKHIFCTYLEYFIKNLKEKNASESSENLYNLINNDENFSQSLVLYVKELAVHFINESDPLYIKFLLQISEMETVQDLINHIRSNQEPLEITFKIISSSIETQINVHSLQGNQIVENQYKINSLSKPSGVSIDLFKGFSESQSIYGLFYTSQECSGFEVQKNMKQKSINNKQILKKNNQVDDFKQRTSFLKKLIKAFDENTEELIYKFNYFTNGQNENIEEEENNNEKNINIQQNEKGFKEQINNSKSRTLNFYSNIQNQERSINWLAENTNPYNNN</sequence>
<organism evidence="1 2">
    <name type="scientific">Ichthyophthirius multifiliis</name>
    <name type="common">White spot disease agent</name>
    <name type="synonym">Ich</name>
    <dbReference type="NCBI Taxonomy" id="5932"/>
    <lineage>
        <taxon>Eukaryota</taxon>
        <taxon>Sar</taxon>
        <taxon>Alveolata</taxon>
        <taxon>Ciliophora</taxon>
        <taxon>Intramacronucleata</taxon>
        <taxon>Oligohymenophorea</taxon>
        <taxon>Hymenostomatida</taxon>
        <taxon>Ophryoglenina</taxon>
        <taxon>Ichthyophthirius</taxon>
    </lineage>
</organism>
<proteinExistence type="predicted"/>
<protein>
    <submittedName>
        <fullName evidence="1">Uncharacterized protein</fullName>
    </submittedName>
</protein>
<dbReference type="eggNOG" id="ENOG502R2N4">
    <property type="taxonomic scope" value="Eukaryota"/>
</dbReference>
<accession>G0R312</accession>
<dbReference type="InParanoid" id="G0R312"/>
<gene>
    <name evidence="1" type="ORF">IMG5_182280</name>
</gene>
<dbReference type="Proteomes" id="UP000008983">
    <property type="component" value="Unassembled WGS sequence"/>
</dbReference>
<dbReference type="AlphaFoldDB" id="G0R312"/>
<dbReference type="RefSeq" id="XP_004027489.1">
    <property type="nucleotide sequence ID" value="XM_004027440.1"/>
</dbReference>
<name>G0R312_ICHMU</name>
<evidence type="ECO:0000313" key="2">
    <source>
        <dbReference type="Proteomes" id="UP000008983"/>
    </source>
</evidence>
<dbReference type="GeneID" id="14904219"/>
<dbReference type="EMBL" id="GL984286">
    <property type="protein sequence ID" value="EGR28144.1"/>
    <property type="molecule type" value="Genomic_DNA"/>
</dbReference>
<keyword evidence="2" id="KW-1185">Reference proteome</keyword>